<keyword evidence="5 8" id="KW-0378">Hydrolase</keyword>
<dbReference type="NCBIfam" id="TIGR03188">
    <property type="entry name" value="histidine_hisI"/>
    <property type="match status" value="1"/>
</dbReference>
<dbReference type="GO" id="GO:0005737">
    <property type="term" value="C:cytoplasm"/>
    <property type="evidence" value="ECO:0007669"/>
    <property type="project" value="UniProtKB-SubCell"/>
</dbReference>
<comment type="subcellular location">
    <subcellularLocation>
        <location evidence="8">Cytoplasm</location>
    </subcellularLocation>
</comment>
<keyword evidence="6 8" id="KW-0067">ATP-binding</keyword>
<accession>A0A7J4MVK6</accession>
<comment type="catalytic activity">
    <reaction evidence="1 8">
        <text>1-(5-phospho-beta-D-ribosyl)-ATP + H2O = 1-(5-phospho-beta-D-ribosyl)-5'-AMP + diphosphate + H(+)</text>
        <dbReference type="Rhea" id="RHEA:22828"/>
        <dbReference type="ChEBI" id="CHEBI:15377"/>
        <dbReference type="ChEBI" id="CHEBI:15378"/>
        <dbReference type="ChEBI" id="CHEBI:33019"/>
        <dbReference type="ChEBI" id="CHEBI:59457"/>
        <dbReference type="ChEBI" id="CHEBI:73183"/>
        <dbReference type="EC" id="3.6.1.31"/>
    </reaction>
</comment>
<dbReference type="AlphaFoldDB" id="A0A7J4MVK6"/>
<dbReference type="PANTHER" id="PTHR42945:SF1">
    <property type="entry name" value="HISTIDINE BIOSYNTHESIS BIFUNCTIONAL PROTEIN HIS7"/>
    <property type="match status" value="1"/>
</dbReference>
<dbReference type="UniPathway" id="UPA00031">
    <property type="reaction ID" value="UER00007"/>
</dbReference>
<dbReference type="GO" id="GO:0005524">
    <property type="term" value="F:ATP binding"/>
    <property type="evidence" value="ECO:0007669"/>
    <property type="project" value="UniProtKB-KW"/>
</dbReference>
<comment type="caution">
    <text evidence="9">The sequence shown here is derived from an EMBL/GenBank/DDBJ whole genome shotgun (WGS) entry which is preliminary data.</text>
</comment>
<dbReference type="Gene3D" id="1.10.287.1080">
    <property type="entry name" value="MazG-like"/>
    <property type="match status" value="1"/>
</dbReference>
<sequence>MVDEGILREVYRVLEDRRDRPIDSYTSRLMRDDDKRAEDKILEKIGEEAAEVIIASKNDENLVEEAADLIFHTLLLLVYKGVALDSLLEEFAARRK</sequence>
<dbReference type="HAMAP" id="MF_01020">
    <property type="entry name" value="HisE"/>
    <property type="match status" value="1"/>
</dbReference>
<keyword evidence="3 8" id="KW-0028">Amino-acid biosynthesis</keyword>
<protein>
    <recommendedName>
        <fullName evidence="8">Phosphoribosyl-ATP pyrophosphatase</fullName>
        <shortName evidence="8">PRA-PH</shortName>
        <ecNumber evidence="8">3.6.1.31</ecNumber>
    </recommendedName>
</protein>
<evidence type="ECO:0000256" key="5">
    <source>
        <dbReference type="ARBA" id="ARBA00022801"/>
    </source>
</evidence>
<proteinExistence type="inferred from homology"/>
<dbReference type="InterPro" id="IPR008179">
    <property type="entry name" value="HisE"/>
</dbReference>
<name>A0A7J4MVK6_METTF</name>
<evidence type="ECO:0000256" key="8">
    <source>
        <dbReference type="HAMAP-Rule" id="MF_01020"/>
    </source>
</evidence>
<keyword evidence="7 8" id="KW-0368">Histidine biosynthesis</keyword>
<evidence type="ECO:0000256" key="6">
    <source>
        <dbReference type="ARBA" id="ARBA00022840"/>
    </source>
</evidence>
<keyword evidence="8" id="KW-0963">Cytoplasm</keyword>
<dbReference type="PANTHER" id="PTHR42945">
    <property type="entry name" value="HISTIDINE BIOSYNTHESIS BIFUNCTIONAL PROTEIN"/>
    <property type="match status" value="1"/>
</dbReference>
<organism evidence="9 10">
    <name type="scientific">Methanothermobacter thermautotrophicus</name>
    <name type="common">Methanobacterium thermoformicicum</name>
    <dbReference type="NCBI Taxonomy" id="145262"/>
    <lineage>
        <taxon>Archaea</taxon>
        <taxon>Methanobacteriati</taxon>
        <taxon>Methanobacteriota</taxon>
        <taxon>Methanomada group</taxon>
        <taxon>Methanobacteria</taxon>
        <taxon>Methanobacteriales</taxon>
        <taxon>Methanobacteriaceae</taxon>
        <taxon>Methanothermobacter</taxon>
    </lineage>
</organism>
<evidence type="ECO:0000256" key="1">
    <source>
        <dbReference type="ARBA" id="ARBA00001460"/>
    </source>
</evidence>
<dbReference type="EC" id="3.6.1.31" evidence="8"/>
<dbReference type="Proteomes" id="UP000538031">
    <property type="component" value="Unassembled WGS sequence"/>
</dbReference>
<gene>
    <name evidence="8" type="primary">hisE</name>
    <name evidence="9" type="ORF">HA285_02635</name>
</gene>
<evidence type="ECO:0000256" key="2">
    <source>
        <dbReference type="ARBA" id="ARBA00005204"/>
    </source>
</evidence>
<dbReference type="SUPFAM" id="SSF101386">
    <property type="entry name" value="all-alpha NTP pyrophosphatases"/>
    <property type="match status" value="1"/>
</dbReference>
<evidence type="ECO:0000256" key="3">
    <source>
        <dbReference type="ARBA" id="ARBA00022605"/>
    </source>
</evidence>
<evidence type="ECO:0000256" key="7">
    <source>
        <dbReference type="ARBA" id="ARBA00023102"/>
    </source>
</evidence>
<dbReference type="GO" id="GO:0000105">
    <property type="term" value="P:L-histidine biosynthetic process"/>
    <property type="evidence" value="ECO:0007669"/>
    <property type="project" value="UniProtKB-UniRule"/>
</dbReference>
<dbReference type="EMBL" id="DUHT01000027">
    <property type="protein sequence ID" value="HIH64482.1"/>
    <property type="molecule type" value="Genomic_DNA"/>
</dbReference>
<keyword evidence="4 8" id="KW-0547">Nucleotide-binding</keyword>
<comment type="similarity">
    <text evidence="8">Belongs to the PRA-PH family.</text>
</comment>
<reference evidence="10" key="1">
    <citation type="journal article" date="2020" name="bioRxiv">
        <title>A rank-normalized archaeal taxonomy based on genome phylogeny resolves widespread incomplete and uneven classifications.</title>
        <authorList>
            <person name="Rinke C."/>
            <person name="Chuvochina M."/>
            <person name="Mussig A.J."/>
            <person name="Chaumeil P.-A."/>
            <person name="Waite D.W."/>
            <person name="Whitman W.B."/>
            <person name="Parks D.H."/>
            <person name="Hugenholtz P."/>
        </authorList>
    </citation>
    <scope>NUCLEOTIDE SEQUENCE [LARGE SCALE GENOMIC DNA]</scope>
</reference>
<evidence type="ECO:0000256" key="4">
    <source>
        <dbReference type="ARBA" id="ARBA00022741"/>
    </source>
</evidence>
<dbReference type="GO" id="GO:0004636">
    <property type="term" value="F:phosphoribosyl-ATP diphosphatase activity"/>
    <property type="evidence" value="ECO:0007669"/>
    <property type="project" value="UniProtKB-UniRule"/>
</dbReference>
<comment type="pathway">
    <text evidence="2 8">Amino-acid biosynthesis; L-histidine biosynthesis; L-histidine from 5-phospho-alpha-D-ribose 1-diphosphate: step 2/9.</text>
</comment>
<dbReference type="CDD" id="cd11534">
    <property type="entry name" value="NTP-PPase_HisIE_like"/>
    <property type="match status" value="1"/>
</dbReference>
<dbReference type="Pfam" id="PF01503">
    <property type="entry name" value="PRA-PH"/>
    <property type="match status" value="1"/>
</dbReference>
<evidence type="ECO:0000313" key="10">
    <source>
        <dbReference type="Proteomes" id="UP000538031"/>
    </source>
</evidence>
<dbReference type="InterPro" id="IPR021130">
    <property type="entry name" value="PRib-ATP_PPHydrolase-like"/>
</dbReference>
<evidence type="ECO:0000313" key="9">
    <source>
        <dbReference type="EMBL" id="HIH64482.1"/>
    </source>
</evidence>